<dbReference type="OrthoDB" id="7857119at2759"/>
<proteinExistence type="predicted"/>
<sequence>MDANGQFVLTEKCFLEIMNYVIVNCKKKEQCSWLSQAYHYDDLINLVLAHEPLLDLFKTHHKQLYEELVLALACGVTKLLIDLRVNKSSNRNELFFISHLKTIREENPFAVELYFGHRRDNHRDLAYVIIGIKGFTTDLKNFAKLMLNGNITEKVLEKICTLIPNLKKLNLDKIVPDGSLSSIVNHCGNLEVLRITLGPGCDVTQFASFAKLPNLKKFTIDKIQKSGSQLLFFNDLKRWHRPKSLRPLTLTTEDRIMDESQPITFATFDSLSYLEICELLDKRKMCNSPNSNLFFISKYDLNQELKDSCSVEESLVTIASNQVRIKFDRRDGELVIKLNEQSYISQLGSLSKLPNLSRLVIHQKCNTIAHFLQSMVPKGSFALKSIKMNYQTLDQSECIELAKIESVRFLECNFFKWHLMESLNQLTNLQHLRIEVRHDVIDSNTSRLIPKLLTVCQVQASIKCERFHIVFKKKEKKLEIYVGVNLDAELLTPLAQLSGVSTLKISAWPNFKSLNSLFEAFATCNFSAIEEINLKELEETDFEDISKMSEIQTIKKLTGSFSNLNGIEKLGNLNNLEDLNIFQDENIGIVFTKDSNINLTPLFLKLSEKNIIQKFALTKDFLPEEVANVSQIRSLRKLNCYFSEVKDTQSLSELANSHIEELTVNSLDRSDSLHILFAAFSSNSRTRLKHLKITDKTLNIAEMSEISKIHGLTKLDAGFCSSECAQMIVRLPNLEHLVIKSCYGGKIVNFENLLRDLVHKLPYTLQNLDLQFPIGFIECCYLSQLESLKSLKCILRSEPGLDVLAKIKNLQELIICETWHPVNELFRAFSLKTEPMLRELKTPIVCSAEIREISQIKSLTKLNIDFMMNTCDNLSDLSQLNELKSLSIVENGVELARIESNGLLPIFQSCQKLDCVTLKFSEYGAEAPNFVSEVNTILKSVRDPALQEPLTLTLHHESTFPRFHVEDIDDAYLNVSYSYETHGAEVKNGSDGEESEYSE</sequence>
<dbReference type="GO" id="GO:0031146">
    <property type="term" value="P:SCF-dependent proteasomal ubiquitin-dependent protein catabolic process"/>
    <property type="evidence" value="ECO:0007669"/>
    <property type="project" value="TreeGrafter"/>
</dbReference>
<dbReference type="InterPro" id="IPR032675">
    <property type="entry name" value="LRR_dom_sf"/>
</dbReference>
<dbReference type="PANTHER" id="PTHR13318">
    <property type="entry name" value="PARTNER OF PAIRED, ISOFORM B-RELATED"/>
    <property type="match status" value="1"/>
</dbReference>
<dbReference type="SUPFAM" id="SSF52047">
    <property type="entry name" value="RNI-like"/>
    <property type="match status" value="2"/>
</dbReference>
<accession>A0A9P9YLL4</accession>
<dbReference type="AlphaFoldDB" id="A0A9P9YLL4"/>
<name>A0A9P9YLL4_9MUSC</name>
<evidence type="ECO:0000313" key="2">
    <source>
        <dbReference type="Proteomes" id="UP001059596"/>
    </source>
</evidence>
<gene>
    <name evidence="1" type="ORF">M5D96_007990</name>
</gene>
<dbReference type="Gene3D" id="3.80.10.10">
    <property type="entry name" value="Ribonuclease Inhibitor"/>
    <property type="match status" value="3"/>
</dbReference>
<protein>
    <submittedName>
        <fullName evidence="1">Uncharacterized protein</fullName>
    </submittedName>
</protein>
<dbReference type="EMBL" id="JAMKOV010000006">
    <property type="protein sequence ID" value="KAI8039267.1"/>
    <property type="molecule type" value="Genomic_DNA"/>
</dbReference>
<dbReference type="GO" id="GO:0019005">
    <property type="term" value="C:SCF ubiquitin ligase complex"/>
    <property type="evidence" value="ECO:0007669"/>
    <property type="project" value="TreeGrafter"/>
</dbReference>
<evidence type="ECO:0000313" key="1">
    <source>
        <dbReference type="EMBL" id="KAI8039267.1"/>
    </source>
</evidence>
<reference evidence="1" key="1">
    <citation type="journal article" date="2023" name="Genome Biol. Evol.">
        <title>Long-read-based Genome Assembly of Drosophila gunungcola Reveals Fewer Chemosensory Genes in Flower-breeding Species.</title>
        <authorList>
            <person name="Negi A."/>
            <person name="Liao B.Y."/>
            <person name="Yeh S.D."/>
        </authorList>
    </citation>
    <scope>NUCLEOTIDE SEQUENCE</scope>
    <source>
        <strain evidence="1">Sukarami</strain>
    </source>
</reference>
<organism evidence="1 2">
    <name type="scientific">Drosophila gunungcola</name>
    <name type="common">fruit fly</name>
    <dbReference type="NCBI Taxonomy" id="103775"/>
    <lineage>
        <taxon>Eukaryota</taxon>
        <taxon>Metazoa</taxon>
        <taxon>Ecdysozoa</taxon>
        <taxon>Arthropoda</taxon>
        <taxon>Hexapoda</taxon>
        <taxon>Insecta</taxon>
        <taxon>Pterygota</taxon>
        <taxon>Neoptera</taxon>
        <taxon>Endopterygota</taxon>
        <taxon>Diptera</taxon>
        <taxon>Brachycera</taxon>
        <taxon>Muscomorpha</taxon>
        <taxon>Ephydroidea</taxon>
        <taxon>Drosophilidae</taxon>
        <taxon>Drosophila</taxon>
        <taxon>Sophophora</taxon>
    </lineage>
</organism>
<keyword evidence="2" id="KW-1185">Reference proteome</keyword>
<comment type="caution">
    <text evidence="1">The sequence shown here is derived from an EMBL/GenBank/DDBJ whole genome shotgun (WGS) entry which is preliminary data.</text>
</comment>
<dbReference type="Proteomes" id="UP001059596">
    <property type="component" value="Unassembled WGS sequence"/>
</dbReference>